<dbReference type="PANTHER" id="PTHR33979:SF2">
    <property type="entry name" value="PEPTIDASE M50B-LIKE-DOMAIN-CONTAINING PROTEIN"/>
    <property type="match status" value="1"/>
</dbReference>
<feature type="transmembrane region" description="Helical" evidence="1">
    <location>
        <begin position="165"/>
        <end position="183"/>
    </location>
</feature>
<feature type="transmembrane region" description="Helical" evidence="1">
    <location>
        <begin position="38"/>
        <end position="58"/>
    </location>
</feature>
<comment type="caution">
    <text evidence="2">The sequence shown here is derived from an EMBL/GenBank/DDBJ whole genome shotgun (WGS) entry which is preliminary data.</text>
</comment>
<sequence length="261" mass="26608">MTAFVASSVLGARPAAGDLSGAAAAAGAGTVGAALDQANTPSVITLATGVVALLIVLVGGTPWRFARNVVTLVHEAGHALAAVLVGRRVRSIRLHSDTSGVTVSRGRAEGPGMAFTAMAGYVAPSVLGLLFATLIGADLVTAVLVLVALLLLGVLIMVRNAHGVFTVVTSAVVLGLVALVAPTVVQAPFVYLLTWFLLFGGVRPIVELQVKRRLGQARDSDADQLGRLTGVPAVLWVLVFGVLTLSCVVAGGLWLLQPLAD</sequence>
<feature type="transmembrane region" description="Helical" evidence="1">
    <location>
        <begin position="233"/>
        <end position="256"/>
    </location>
</feature>
<dbReference type="EMBL" id="QZFV01000139">
    <property type="protein sequence ID" value="RJQ77335.1"/>
    <property type="molecule type" value="Genomic_DNA"/>
</dbReference>
<feature type="transmembrane region" description="Helical" evidence="1">
    <location>
        <begin position="139"/>
        <end position="158"/>
    </location>
</feature>
<evidence type="ECO:0000313" key="2">
    <source>
        <dbReference type="EMBL" id="RJQ77335.1"/>
    </source>
</evidence>
<dbReference type="Pfam" id="PF13398">
    <property type="entry name" value="Peptidase_M50B"/>
    <property type="match status" value="1"/>
</dbReference>
<feature type="transmembrane region" description="Helical" evidence="1">
    <location>
        <begin position="114"/>
        <end position="133"/>
    </location>
</feature>
<dbReference type="AlphaFoldDB" id="A0A419HMM1"/>
<feature type="transmembrane region" description="Helical" evidence="1">
    <location>
        <begin position="189"/>
        <end position="206"/>
    </location>
</feature>
<dbReference type="OrthoDB" id="5184455at2"/>
<dbReference type="InterPro" id="IPR049500">
    <property type="entry name" value="Peptidase_M50B-like"/>
</dbReference>
<dbReference type="PANTHER" id="PTHR33979">
    <property type="entry name" value="OS02G0221600 PROTEIN"/>
    <property type="match status" value="1"/>
</dbReference>
<proteinExistence type="predicted"/>
<keyword evidence="1" id="KW-1133">Transmembrane helix</keyword>
<accession>A0A419HMM1</accession>
<keyword evidence="1" id="KW-0812">Transmembrane</keyword>
<evidence type="ECO:0000256" key="1">
    <source>
        <dbReference type="SAM" id="Phobius"/>
    </source>
</evidence>
<keyword evidence="1" id="KW-0472">Membrane</keyword>
<keyword evidence="3" id="KW-1185">Reference proteome</keyword>
<dbReference type="Proteomes" id="UP000285112">
    <property type="component" value="Unassembled WGS sequence"/>
</dbReference>
<reference evidence="2 3" key="1">
    <citation type="submission" date="2018-09" db="EMBL/GenBank/DDBJ databases">
        <title>YIM PH 21725 draft genome.</title>
        <authorList>
            <person name="Miao C."/>
        </authorList>
    </citation>
    <scope>NUCLEOTIDE SEQUENCE [LARGE SCALE GENOMIC DNA]</scope>
    <source>
        <strain evidence="3">YIM PH21725</strain>
    </source>
</reference>
<evidence type="ECO:0000313" key="3">
    <source>
        <dbReference type="Proteomes" id="UP000285112"/>
    </source>
</evidence>
<organism evidence="2 3">
    <name type="scientific">Amycolatopsis panacis</name>
    <dbReference type="NCBI Taxonomy" id="2340917"/>
    <lineage>
        <taxon>Bacteria</taxon>
        <taxon>Bacillati</taxon>
        <taxon>Actinomycetota</taxon>
        <taxon>Actinomycetes</taxon>
        <taxon>Pseudonocardiales</taxon>
        <taxon>Pseudonocardiaceae</taxon>
        <taxon>Amycolatopsis</taxon>
    </lineage>
</organism>
<name>A0A419HMM1_9PSEU</name>
<gene>
    <name evidence="2" type="ORF">D5S19_29090</name>
</gene>
<protein>
    <submittedName>
        <fullName evidence="2">M50 family peptidase</fullName>
    </submittedName>
</protein>